<dbReference type="Pfam" id="PF00903">
    <property type="entry name" value="Glyoxalase"/>
    <property type="match status" value="1"/>
</dbReference>
<dbReference type="InterPro" id="IPR029068">
    <property type="entry name" value="Glyas_Bleomycin-R_OHBP_Dase"/>
</dbReference>
<dbReference type="PANTHER" id="PTHR33993">
    <property type="entry name" value="GLYOXALASE-RELATED"/>
    <property type="match status" value="1"/>
</dbReference>
<reference evidence="2 3" key="1">
    <citation type="submission" date="2020-08" db="EMBL/GenBank/DDBJ databases">
        <authorList>
            <person name="Liu C."/>
            <person name="Sun Q."/>
        </authorList>
    </citation>
    <scope>NUCLEOTIDE SEQUENCE [LARGE SCALE GENOMIC DNA]</scope>
    <source>
        <strain evidence="2 3">NSJ-29</strain>
    </source>
</reference>
<dbReference type="RefSeq" id="WP_249328289.1">
    <property type="nucleotide sequence ID" value="NZ_CP060635.1"/>
</dbReference>
<dbReference type="PROSITE" id="PS51819">
    <property type="entry name" value="VOC"/>
    <property type="match status" value="2"/>
</dbReference>
<dbReference type="InterPro" id="IPR052164">
    <property type="entry name" value="Anthracycline_SecMetBiosynth"/>
</dbReference>
<dbReference type="EMBL" id="CP060635">
    <property type="protein sequence ID" value="QNM07454.1"/>
    <property type="molecule type" value="Genomic_DNA"/>
</dbReference>
<evidence type="ECO:0000259" key="1">
    <source>
        <dbReference type="PROSITE" id="PS51819"/>
    </source>
</evidence>
<dbReference type="Proteomes" id="UP000515860">
    <property type="component" value="Chromosome"/>
</dbReference>
<accession>A0A7G9G9H2</accession>
<keyword evidence="3" id="KW-1185">Reference proteome</keyword>
<dbReference type="InterPro" id="IPR037523">
    <property type="entry name" value="VOC_core"/>
</dbReference>
<proteinExistence type="predicted"/>
<dbReference type="AlphaFoldDB" id="A0A7G9G9H2"/>
<dbReference type="Gene3D" id="3.10.180.10">
    <property type="entry name" value="2,3-Dihydroxybiphenyl 1,2-Dioxygenase, domain 1"/>
    <property type="match status" value="2"/>
</dbReference>
<organism evidence="2 3">
    <name type="scientific">Wansuia hejianensis</name>
    <dbReference type="NCBI Taxonomy" id="2763667"/>
    <lineage>
        <taxon>Bacteria</taxon>
        <taxon>Bacillati</taxon>
        <taxon>Bacillota</taxon>
        <taxon>Clostridia</taxon>
        <taxon>Lachnospirales</taxon>
        <taxon>Lachnospiraceae</taxon>
        <taxon>Wansuia</taxon>
    </lineage>
</organism>
<name>A0A7G9G9H2_9FIRM</name>
<protein>
    <recommendedName>
        <fullName evidence="1">VOC domain-containing protein</fullName>
    </recommendedName>
</protein>
<dbReference type="SUPFAM" id="SSF54593">
    <property type="entry name" value="Glyoxalase/Bleomycin resistance protein/Dihydroxybiphenyl dioxygenase"/>
    <property type="match status" value="2"/>
</dbReference>
<dbReference type="InterPro" id="IPR004360">
    <property type="entry name" value="Glyas_Fos-R_dOase_dom"/>
</dbReference>
<dbReference type="SUPFAM" id="SSF57802">
    <property type="entry name" value="Rubredoxin-like"/>
    <property type="match status" value="1"/>
</dbReference>
<sequence>MKKIYTCFTCGFPFAVDEKDVPAECPACGSPKSQYLEEPWNGSIEARRIHVDFPVPDPDWDPMDIRFHHPKHFKPQSMQGRIRRFVLPYDDAEKTRKFYAEAMDWDIINVENTDPANPLMYCATGPGNANWEPSVPSFGYGFLKSKASGHAVQQASFVVEIDNMEETLENVVKYGGEVLSEKYEAAGNTYVMIKDSEGNILYLWETPADMDWSLPEALYLSKRPEKIEPYVSTALADPNRYPGRAPKKYPKKDLHGRLRFITYSYLDYERWHKFVVNVFGWDMFELPEAAGGQPKGSASPTLLIATGPSYETYEGATPGHMNAMCHKADGELEPIVCMLEIDMWKPLEDTLKMMESKGAVLVDGIPEETEGWTSSAYVNDPSGNRLYLWKCPTSRTWEEPEAAYDQE</sequence>
<feature type="domain" description="VOC" evidence="1">
    <location>
        <begin position="81"/>
        <end position="206"/>
    </location>
</feature>
<dbReference type="Gene3D" id="2.20.28.10">
    <property type="match status" value="1"/>
</dbReference>
<dbReference type="KEGG" id="whj:H9Q79_10960"/>
<evidence type="ECO:0000313" key="2">
    <source>
        <dbReference type="EMBL" id="QNM07454.1"/>
    </source>
</evidence>
<dbReference type="PANTHER" id="PTHR33993:SF2">
    <property type="entry name" value="VOC DOMAIN-CONTAINING PROTEIN"/>
    <property type="match status" value="1"/>
</dbReference>
<gene>
    <name evidence="2" type="ORF">H9Q79_10960</name>
</gene>
<feature type="domain" description="VOC" evidence="1">
    <location>
        <begin position="257"/>
        <end position="391"/>
    </location>
</feature>
<evidence type="ECO:0000313" key="3">
    <source>
        <dbReference type="Proteomes" id="UP000515860"/>
    </source>
</evidence>